<dbReference type="GO" id="GO:0106436">
    <property type="term" value="F:glutathione-dependent sulfide quinone oxidoreductase activity"/>
    <property type="evidence" value="ECO:0007669"/>
    <property type="project" value="UniProtKB-EC"/>
</dbReference>
<dbReference type="Pfam" id="PF07992">
    <property type="entry name" value="Pyr_redox_2"/>
    <property type="match status" value="1"/>
</dbReference>
<name>A0AAW1DM86_9HEMI</name>
<accession>A0AAW1DM86</accession>
<organism evidence="18 19">
    <name type="scientific">Rhynocoris fuscipes</name>
    <dbReference type="NCBI Taxonomy" id="488301"/>
    <lineage>
        <taxon>Eukaryota</taxon>
        <taxon>Metazoa</taxon>
        <taxon>Ecdysozoa</taxon>
        <taxon>Arthropoda</taxon>
        <taxon>Hexapoda</taxon>
        <taxon>Insecta</taxon>
        <taxon>Pterygota</taxon>
        <taxon>Neoptera</taxon>
        <taxon>Paraneoptera</taxon>
        <taxon>Hemiptera</taxon>
        <taxon>Heteroptera</taxon>
        <taxon>Panheteroptera</taxon>
        <taxon>Cimicomorpha</taxon>
        <taxon>Reduviidae</taxon>
        <taxon>Harpactorinae</taxon>
        <taxon>Harpactorini</taxon>
        <taxon>Rhynocoris</taxon>
    </lineage>
</organism>
<evidence type="ECO:0000256" key="8">
    <source>
        <dbReference type="ARBA" id="ARBA00023128"/>
    </source>
</evidence>
<reference evidence="18 19" key="1">
    <citation type="submission" date="2022-12" db="EMBL/GenBank/DDBJ databases">
        <title>Chromosome-level genome assembly of true bugs.</title>
        <authorList>
            <person name="Ma L."/>
            <person name="Li H."/>
        </authorList>
    </citation>
    <scope>NUCLEOTIDE SEQUENCE [LARGE SCALE GENOMIC DNA]</scope>
    <source>
        <strain evidence="18">Lab_2022b</strain>
    </source>
</reference>
<keyword evidence="6" id="KW-0809">Transit peptide</keyword>
<keyword evidence="8" id="KW-0496">Mitochondrion</keyword>
<evidence type="ECO:0000256" key="2">
    <source>
        <dbReference type="ARBA" id="ARBA00004173"/>
    </source>
</evidence>
<evidence type="ECO:0000259" key="17">
    <source>
        <dbReference type="Pfam" id="PF07992"/>
    </source>
</evidence>
<dbReference type="EC" id="1.8.5.8" evidence="14"/>
<keyword evidence="3" id="KW-0285">Flavoprotein</keyword>
<dbReference type="Proteomes" id="UP001461498">
    <property type="component" value="Unassembled WGS sequence"/>
</dbReference>
<dbReference type="PANTHER" id="PTHR10632:SF2">
    <property type="entry name" value="SULFIDE:QUINONE OXIDOREDUCTASE, MITOCHONDRIAL"/>
    <property type="match status" value="1"/>
</dbReference>
<evidence type="ECO:0000256" key="4">
    <source>
        <dbReference type="ARBA" id="ARBA00022719"/>
    </source>
</evidence>
<evidence type="ECO:0000256" key="5">
    <source>
        <dbReference type="ARBA" id="ARBA00022827"/>
    </source>
</evidence>
<evidence type="ECO:0000256" key="16">
    <source>
        <dbReference type="ARBA" id="ARBA00082958"/>
    </source>
</evidence>
<evidence type="ECO:0000256" key="11">
    <source>
        <dbReference type="ARBA" id="ARBA00052986"/>
    </source>
</evidence>
<dbReference type="EMBL" id="JAPXFL010000001">
    <property type="protein sequence ID" value="KAK9512074.1"/>
    <property type="molecule type" value="Genomic_DNA"/>
</dbReference>
<evidence type="ECO:0000256" key="15">
    <source>
        <dbReference type="ARBA" id="ARBA00070160"/>
    </source>
</evidence>
<keyword evidence="7" id="KW-0560">Oxidoreductase</keyword>
<dbReference type="GO" id="GO:0070221">
    <property type="term" value="P:sulfide oxidation, using sulfide:quinone oxidoreductase"/>
    <property type="evidence" value="ECO:0007669"/>
    <property type="project" value="TreeGrafter"/>
</dbReference>
<dbReference type="GO" id="GO:0071949">
    <property type="term" value="F:FAD binding"/>
    <property type="evidence" value="ECO:0007669"/>
    <property type="project" value="TreeGrafter"/>
</dbReference>
<dbReference type="PANTHER" id="PTHR10632">
    <property type="entry name" value="SULFIDE:QUINONE OXIDOREDUCTASE"/>
    <property type="match status" value="1"/>
</dbReference>
<evidence type="ECO:0000256" key="7">
    <source>
        <dbReference type="ARBA" id="ARBA00023002"/>
    </source>
</evidence>
<dbReference type="GO" id="GO:0005739">
    <property type="term" value="C:mitochondrion"/>
    <property type="evidence" value="ECO:0007669"/>
    <property type="project" value="UniProtKB-SubCell"/>
</dbReference>
<keyword evidence="19" id="KW-1185">Reference proteome</keyword>
<feature type="domain" description="FAD/NAD(P)-binding" evidence="17">
    <location>
        <begin position="27"/>
        <end position="142"/>
    </location>
</feature>
<evidence type="ECO:0000313" key="19">
    <source>
        <dbReference type="Proteomes" id="UP001461498"/>
    </source>
</evidence>
<dbReference type="InterPro" id="IPR015904">
    <property type="entry name" value="Sulphide_quinone_reductase"/>
</dbReference>
<comment type="subcellular location">
    <subcellularLocation>
        <location evidence="2">Mitochondrion</location>
    </subcellularLocation>
</comment>
<keyword evidence="4" id="KW-0874">Quinone</keyword>
<evidence type="ECO:0000256" key="12">
    <source>
        <dbReference type="ARBA" id="ARBA00059167"/>
    </source>
</evidence>
<evidence type="ECO:0000256" key="13">
    <source>
        <dbReference type="ARBA" id="ARBA00060891"/>
    </source>
</evidence>
<comment type="catalytic activity">
    <reaction evidence="11">
        <text>a quinone + hydrogen sulfide + glutathione + H(+) = S-sulfanylglutathione + a quinol</text>
        <dbReference type="Rhea" id="RHEA:55156"/>
        <dbReference type="ChEBI" id="CHEBI:15378"/>
        <dbReference type="ChEBI" id="CHEBI:24646"/>
        <dbReference type="ChEBI" id="CHEBI:29919"/>
        <dbReference type="ChEBI" id="CHEBI:57925"/>
        <dbReference type="ChEBI" id="CHEBI:58905"/>
        <dbReference type="ChEBI" id="CHEBI:132124"/>
        <dbReference type="EC" id="1.8.5.8"/>
    </reaction>
    <physiologicalReaction direction="left-to-right" evidence="11">
        <dbReference type="Rhea" id="RHEA:55157"/>
    </physiologicalReaction>
</comment>
<evidence type="ECO:0000256" key="1">
    <source>
        <dbReference type="ARBA" id="ARBA00001974"/>
    </source>
</evidence>
<comment type="caution">
    <text evidence="18">The sequence shown here is derived from an EMBL/GenBank/DDBJ whole genome shotgun (WGS) entry which is preliminary data.</text>
</comment>
<comment type="cofactor">
    <cofactor evidence="1">
        <name>FAD</name>
        <dbReference type="ChEBI" id="CHEBI:57692"/>
    </cofactor>
</comment>
<dbReference type="FunFam" id="3.50.50.60:FF:000034">
    <property type="entry name" value="sulfide:quinone oxidoreductase, mitochondrial"/>
    <property type="match status" value="1"/>
</dbReference>
<keyword evidence="5" id="KW-0274">FAD</keyword>
<dbReference type="GO" id="GO:0070224">
    <property type="term" value="F:sulfide:quinone oxidoreductase activity"/>
    <property type="evidence" value="ECO:0007669"/>
    <property type="project" value="TreeGrafter"/>
</dbReference>
<dbReference type="InterPro" id="IPR036188">
    <property type="entry name" value="FAD/NAD-bd_sf"/>
</dbReference>
<dbReference type="AlphaFoldDB" id="A0AAW1DM86"/>
<evidence type="ECO:0000256" key="3">
    <source>
        <dbReference type="ARBA" id="ARBA00022630"/>
    </source>
</evidence>
<sequence length="437" mass="48785">MSPKLLKLFVQIGSFRHASTSAKESCQLLILGGGTAGCTIASKFRPKLGKDRIIVVEPCTTHYYQPMFTLVGGGIKPFSETSRDEASCIPNGVKWVQEKAAKIDPIHSTVTTDKGTEITYDFLVVALGIQLNFNKIKGLEEALQIADTGVCSNYSPKYVGKTFDTLSKLRDGNAIFTFPNTPVKCAGAPIKACLISEDYMRTSGKRDNVNFFYRTSLPVIFSVKHYATKLHEICDRRNIDVALKHELIEVDYINRKAVFKDLERPLETKSLPYSMLHVTPPMGPPPVLNSHPDLVDHTGFLRINKSTLKHDNFPNIYGIGDCTNLPTSKTAAAVAAQSSVLHNNLSSDIFKTATEKSKYDGYTSCPLVTGVNTCIMAEFDYDLQPLETFPFDQSKELRTMYLMKKNIMPFLYWNFMLKGMWSGPKIIRKILHLGLGR</sequence>
<evidence type="ECO:0000256" key="10">
    <source>
        <dbReference type="ARBA" id="ARBA00052810"/>
    </source>
</evidence>
<comment type="function">
    <text evidence="12">Catalyzes the oxidation of hydrogen sulfide with the help of a quinone, such as ubiquinone-10, giving rise to thiosulfate and ultimately to sulfane (molecular sulfur) atoms. Requires an additional electron acceptor; can use sulfite, sulfide or cyanide (in vitro). It is believed the in vivo electron acceptor is glutathione.</text>
</comment>
<evidence type="ECO:0000256" key="9">
    <source>
        <dbReference type="ARBA" id="ARBA00051038"/>
    </source>
</evidence>
<dbReference type="Gene3D" id="3.50.50.60">
    <property type="entry name" value="FAD/NAD(P)-binding domain"/>
    <property type="match status" value="2"/>
</dbReference>
<evidence type="ECO:0000256" key="6">
    <source>
        <dbReference type="ARBA" id="ARBA00022946"/>
    </source>
</evidence>
<dbReference type="InterPro" id="IPR023753">
    <property type="entry name" value="FAD/NAD-binding_dom"/>
</dbReference>
<gene>
    <name evidence="18" type="ORF">O3M35_000583</name>
</gene>
<proteinExistence type="inferred from homology"/>
<comment type="catalytic activity">
    <reaction evidence="10">
        <text>ubiquinone-10 + hydrogen sulfide + glutathione + H(+) = S-sulfanylglutathione + ubiquinol-10</text>
        <dbReference type="Rhea" id="RHEA:62608"/>
        <dbReference type="ChEBI" id="CHEBI:15378"/>
        <dbReference type="ChEBI" id="CHEBI:29919"/>
        <dbReference type="ChEBI" id="CHEBI:46245"/>
        <dbReference type="ChEBI" id="CHEBI:57925"/>
        <dbReference type="ChEBI" id="CHEBI:58905"/>
        <dbReference type="ChEBI" id="CHEBI:64183"/>
    </reaction>
    <physiologicalReaction direction="left-to-right" evidence="10">
        <dbReference type="Rhea" id="RHEA:62609"/>
    </physiologicalReaction>
</comment>
<comment type="catalytic activity">
    <reaction evidence="9">
        <text>ubiquinone-10 + hydrogen sulfide + sulfite + 2 H(+) = ubiquinol-10 + thiosulfate</text>
        <dbReference type="Rhea" id="RHEA:38359"/>
        <dbReference type="ChEBI" id="CHEBI:15378"/>
        <dbReference type="ChEBI" id="CHEBI:17359"/>
        <dbReference type="ChEBI" id="CHEBI:29919"/>
        <dbReference type="ChEBI" id="CHEBI:33542"/>
        <dbReference type="ChEBI" id="CHEBI:46245"/>
        <dbReference type="ChEBI" id="CHEBI:64183"/>
    </reaction>
    <physiologicalReaction direction="left-to-right" evidence="9">
        <dbReference type="Rhea" id="RHEA:38360"/>
    </physiologicalReaction>
</comment>
<evidence type="ECO:0000256" key="14">
    <source>
        <dbReference type="ARBA" id="ARBA00066447"/>
    </source>
</evidence>
<dbReference type="SUPFAM" id="SSF51905">
    <property type="entry name" value="FAD/NAD(P)-binding domain"/>
    <property type="match status" value="2"/>
</dbReference>
<protein>
    <recommendedName>
        <fullName evidence="15">Sulfide:quinone oxidoreductase, mitochondrial</fullName>
        <ecNumber evidence="14">1.8.5.8</ecNumber>
    </recommendedName>
    <alternativeName>
        <fullName evidence="16">Sulfide quinone oxidoreductase</fullName>
    </alternativeName>
</protein>
<comment type="similarity">
    <text evidence="13">Belongs to the SQRD family.</text>
</comment>
<evidence type="ECO:0000313" key="18">
    <source>
        <dbReference type="EMBL" id="KAK9512074.1"/>
    </source>
</evidence>
<dbReference type="GO" id="GO:0048038">
    <property type="term" value="F:quinone binding"/>
    <property type="evidence" value="ECO:0007669"/>
    <property type="project" value="UniProtKB-KW"/>
</dbReference>